<dbReference type="AlphaFoldDB" id="A0A2A6E0Z2"/>
<proteinExistence type="predicted"/>
<reference evidence="2 3" key="1">
    <citation type="submission" date="2016-12" db="EMBL/GenBank/DDBJ databases">
        <title>Candidatus Reconcilibacillus cellulovorans genome.</title>
        <authorList>
            <person name="Kolinko S."/>
            <person name="Wu Y.-W."/>
            <person name="Tachea F."/>
            <person name="Denzel E."/>
            <person name="Hiras J."/>
            <person name="Baecker N."/>
            <person name="Chan L.J."/>
            <person name="Eichorst S.A."/>
            <person name="Frey D."/>
            <person name="Adams P.D."/>
            <person name="Pray T."/>
            <person name="Tanjore D."/>
            <person name="Petzold C.J."/>
            <person name="Gladden J.M."/>
            <person name="Simmons B.A."/>
            <person name="Singer S.W."/>
        </authorList>
    </citation>
    <scope>NUCLEOTIDE SEQUENCE [LARGE SCALE GENOMIC DNA]</scope>
    <source>
        <strain evidence="2">JTherm</strain>
    </source>
</reference>
<name>A0A2A6E0Z2_9BACL</name>
<dbReference type="PANTHER" id="PTHR35339">
    <property type="entry name" value="LINALOOL DEHYDRATASE_ISOMERASE DOMAIN-CONTAINING PROTEIN"/>
    <property type="match status" value="1"/>
</dbReference>
<evidence type="ECO:0000259" key="1">
    <source>
        <dbReference type="Pfam" id="PF10022"/>
    </source>
</evidence>
<accession>A0A2A6E0Z2</accession>
<dbReference type="EMBL" id="MOXJ01000011">
    <property type="protein sequence ID" value="PDO10684.1"/>
    <property type="molecule type" value="Genomic_DNA"/>
</dbReference>
<organism evidence="2 3">
    <name type="scientific">Candidatus Reconcilbacillus cellulovorans</name>
    <dbReference type="NCBI Taxonomy" id="1906605"/>
    <lineage>
        <taxon>Bacteria</taxon>
        <taxon>Bacillati</taxon>
        <taxon>Bacillota</taxon>
        <taxon>Bacilli</taxon>
        <taxon>Bacillales</taxon>
        <taxon>Paenibacillaceae</taxon>
        <taxon>Candidatus Reconcilbacillus</taxon>
    </lineage>
</organism>
<dbReference type="Pfam" id="PF10022">
    <property type="entry name" value="DUF2264"/>
    <property type="match status" value="1"/>
</dbReference>
<dbReference type="InterPro" id="IPR008930">
    <property type="entry name" value="Terpenoid_cyclase/PrenylTrfase"/>
</dbReference>
<comment type="caution">
    <text evidence="2">The sequence shown here is derived from an EMBL/GenBank/DDBJ whole genome shotgun (WGS) entry which is preliminary data.</text>
</comment>
<sequence>MYRYVRGGDAVGAGDRAYWVETLCRIAEPVLGALAERKLKASMPVEASDAGRAAYTHLEALGRVLAGIAPWLENISVPAQCEEGRLQRRFADLARRAIDAATDPDSPDFVNFTEGDQPIVDAAFLATAVLRAPRELWEHLDGRVRRNLADALEATRTRRPHFSNWLLFAAAIEAALCRMGRAWDPMRVDYALKQHDQWYVGDGAYSDGPEFHWDYYNSFVIHPLLLEVLDAVGDRYDDWKAMRDRERRRSMRYSAVLERLIAPDGTFPPIGRSIAYRFGAFHALAAAALRRELDPSLAPNQVRCALTAVIRRTLEAPGNFDENGWLRIGLCGHQPWLGERYISTGSLYLCATVFLPLGLPPDDPFWQGEADWTSKRLWSGGYAPIDRAMTEFRG</sequence>
<dbReference type="PANTHER" id="PTHR35339:SF3">
    <property type="entry name" value="DUF2264 DOMAIN-CONTAINING PROTEIN"/>
    <property type="match status" value="1"/>
</dbReference>
<protein>
    <recommendedName>
        <fullName evidence="1">DUF2264 domain-containing protein</fullName>
    </recommendedName>
</protein>
<gene>
    <name evidence="2" type="ORF">BLM47_06015</name>
</gene>
<evidence type="ECO:0000313" key="3">
    <source>
        <dbReference type="Proteomes" id="UP000243688"/>
    </source>
</evidence>
<feature type="domain" description="DUF2264" evidence="1">
    <location>
        <begin position="15"/>
        <end position="370"/>
    </location>
</feature>
<evidence type="ECO:0000313" key="2">
    <source>
        <dbReference type="EMBL" id="PDO10684.1"/>
    </source>
</evidence>
<dbReference type="PIRSF" id="PIRSF014753">
    <property type="entry name" value="UCP014753"/>
    <property type="match status" value="1"/>
</dbReference>
<dbReference type="InterPro" id="IPR049349">
    <property type="entry name" value="DUF2264_N"/>
</dbReference>
<dbReference type="Proteomes" id="UP000243688">
    <property type="component" value="Unassembled WGS sequence"/>
</dbReference>
<dbReference type="SUPFAM" id="SSF48239">
    <property type="entry name" value="Terpenoid cyclases/Protein prenyltransferases"/>
    <property type="match status" value="1"/>
</dbReference>
<dbReference type="InterPro" id="IPR016624">
    <property type="entry name" value="UCP014753"/>
</dbReference>